<evidence type="ECO:0000313" key="8">
    <source>
        <dbReference type="Proteomes" id="UP000199615"/>
    </source>
</evidence>
<dbReference type="InterPro" id="IPR036388">
    <property type="entry name" value="WH-like_DNA-bd_sf"/>
</dbReference>
<proteinExistence type="inferred from homology"/>
<dbReference type="AlphaFoldDB" id="A0A1H8M9L1"/>
<evidence type="ECO:0000256" key="4">
    <source>
        <dbReference type="ARBA" id="ARBA00023125"/>
    </source>
</evidence>
<dbReference type="PANTHER" id="PTHR30419:SF8">
    <property type="entry name" value="NITROGEN ASSIMILATION TRANSCRIPTIONAL ACTIVATOR-RELATED"/>
    <property type="match status" value="1"/>
</dbReference>
<dbReference type="PRINTS" id="PR00039">
    <property type="entry name" value="HTHLYSR"/>
</dbReference>
<dbReference type="GO" id="GO:0003700">
    <property type="term" value="F:DNA-binding transcription factor activity"/>
    <property type="evidence" value="ECO:0007669"/>
    <property type="project" value="InterPro"/>
</dbReference>
<dbReference type="Gene3D" id="1.10.10.10">
    <property type="entry name" value="Winged helix-like DNA-binding domain superfamily/Winged helix DNA-binding domain"/>
    <property type="match status" value="1"/>
</dbReference>
<gene>
    <name evidence="7" type="ORF">SAMN05444123_101421</name>
</gene>
<dbReference type="InterPro" id="IPR036390">
    <property type="entry name" value="WH_DNA-bd_sf"/>
</dbReference>
<dbReference type="InterPro" id="IPR000847">
    <property type="entry name" value="LysR_HTH_N"/>
</dbReference>
<keyword evidence="3" id="KW-0805">Transcription regulation</keyword>
<dbReference type="CDD" id="cd08440">
    <property type="entry name" value="PBP2_LTTR_like_4"/>
    <property type="match status" value="1"/>
</dbReference>
<dbReference type="SUPFAM" id="SSF46785">
    <property type="entry name" value="Winged helix' DNA-binding domain"/>
    <property type="match status" value="1"/>
</dbReference>
<dbReference type="Pfam" id="PF03466">
    <property type="entry name" value="LysR_substrate"/>
    <property type="match status" value="1"/>
</dbReference>
<accession>A0A1H8M9L1</accession>
<evidence type="ECO:0000259" key="6">
    <source>
        <dbReference type="PROSITE" id="PS50931"/>
    </source>
</evidence>
<dbReference type="PANTHER" id="PTHR30419">
    <property type="entry name" value="HTH-TYPE TRANSCRIPTIONAL REGULATOR YBHD"/>
    <property type="match status" value="1"/>
</dbReference>
<dbReference type="RefSeq" id="WP_092681381.1">
    <property type="nucleotide sequence ID" value="NZ_FODT01000001.1"/>
</dbReference>
<evidence type="ECO:0000313" key="7">
    <source>
        <dbReference type="EMBL" id="SEO13826.1"/>
    </source>
</evidence>
<evidence type="ECO:0000256" key="3">
    <source>
        <dbReference type="ARBA" id="ARBA00023015"/>
    </source>
</evidence>
<name>A0A1H8M9L1_9BRAD</name>
<dbReference type="GO" id="GO:0005829">
    <property type="term" value="C:cytosol"/>
    <property type="evidence" value="ECO:0007669"/>
    <property type="project" value="TreeGrafter"/>
</dbReference>
<evidence type="ECO:0000256" key="2">
    <source>
        <dbReference type="ARBA" id="ARBA00009437"/>
    </source>
</evidence>
<comment type="function">
    <text evidence="1">NodD regulates the expression of the nodABCFE genes which encode other nodulation proteins. NodD is also a negative regulator of its own expression. Binds flavonoids as inducers.</text>
</comment>
<evidence type="ECO:0000256" key="1">
    <source>
        <dbReference type="ARBA" id="ARBA00003502"/>
    </source>
</evidence>
<dbReference type="InterPro" id="IPR005119">
    <property type="entry name" value="LysR_subst-bd"/>
</dbReference>
<evidence type="ECO:0000256" key="5">
    <source>
        <dbReference type="ARBA" id="ARBA00023163"/>
    </source>
</evidence>
<keyword evidence="5" id="KW-0804">Transcription</keyword>
<dbReference type="FunFam" id="1.10.10.10:FF:000001">
    <property type="entry name" value="LysR family transcriptional regulator"/>
    <property type="match status" value="1"/>
</dbReference>
<dbReference type="Gene3D" id="3.40.190.290">
    <property type="match status" value="1"/>
</dbReference>
<reference evidence="8" key="1">
    <citation type="submission" date="2016-10" db="EMBL/GenBank/DDBJ databases">
        <authorList>
            <person name="Varghese N."/>
            <person name="Submissions S."/>
        </authorList>
    </citation>
    <scope>NUCLEOTIDE SEQUENCE [LARGE SCALE GENOMIC DNA]</scope>
    <source>
        <strain evidence="8">DSM 123</strain>
    </source>
</reference>
<dbReference type="Pfam" id="PF00126">
    <property type="entry name" value="HTH_1"/>
    <property type="match status" value="1"/>
</dbReference>
<keyword evidence="4" id="KW-0238">DNA-binding</keyword>
<dbReference type="PROSITE" id="PS50931">
    <property type="entry name" value="HTH_LYSR"/>
    <property type="match status" value="1"/>
</dbReference>
<keyword evidence="8" id="KW-1185">Reference proteome</keyword>
<dbReference type="EMBL" id="FODT01000001">
    <property type="protein sequence ID" value="SEO13826.1"/>
    <property type="molecule type" value="Genomic_DNA"/>
</dbReference>
<dbReference type="Proteomes" id="UP000199615">
    <property type="component" value="Unassembled WGS sequence"/>
</dbReference>
<organism evidence="7 8">
    <name type="scientific">Rhodopseudomonas pseudopalustris</name>
    <dbReference type="NCBI Taxonomy" id="1513892"/>
    <lineage>
        <taxon>Bacteria</taxon>
        <taxon>Pseudomonadati</taxon>
        <taxon>Pseudomonadota</taxon>
        <taxon>Alphaproteobacteria</taxon>
        <taxon>Hyphomicrobiales</taxon>
        <taxon>Nitrobacteraceae</taxon>
        <taxon>Rhodopseudomonas</taxon>
    </lineage>
</organism>
<dbReference type="OrthoDB" id="9811588at2"/>
<protein>
    <submittedName>
        <fullName evidence="7">Transcriptional regulator, LysR family</fullName>
    </submittedName>
</protein>
<comment type="similarity">
    <text evidence="2">Belongs to the LysR transcriptional regulatory family.</text>
</comment>
<feature type="domain" description="HTH lysR-type" evidence="6">
    <location>
        <begin position="1"/>
        <end position="58"/>
    </location>
</feature>
<dbReference type="SUPFAM" id="SSF53850">
    <property type="entry name" value="Periplasmic binding protein-like II"/>
    <property type="match status" value="1"/>
</dbReference>
<sequence>MNLRQIRAFLLVAKYRSFTRAADELGLTQAAVSLMIREFEAGIGMPVFARSTRSIHITPVGQGLQPELERILSDLDKVFSAVSASISIRKGNVRVASLSSIAVRLLPSTIARCRQQHPAISISIRDDTSAKVLEQVKSAAADFGISTNDAPSTEIDFTPLFSEKFSVVCSRAHPFAKLHSIGWGKLCETPYIGMTEETGIGRLIGQIEQRQSRNLNTVIQVSQLSTVLGQLEENLGVALLPETAKPSPRHHALTSIPLSGLNIVRSIGILRRVDRPLSPAASAVADAIAIVVRNRFEETNIQVLT</sequence>
<dbReference type="InterPro" id="IPR050950">
    <property type="entry name" value="HTH-type_LysR_regulators"/>
</dbReference>
<dbReference type="GO" id="GO:0003677">
    <property type="term" value="F:DNA binding"/>
    <property type="evidence" value="ECO:0007669"/>
    <property type="project" value="UniProtKB-KW"/>
</dbReference>